<organism evidence="2 3">
    <name type="scientific">Oryza glaberrima</name>
    <name type="common">African rice</name>
    <dbReference type="NCBI Taxonomy" id="4538"/>
    <lineage>
        <taxon>Eukaryota</taxon>
        <taxon>Viridiplantae</taxon>
        <taxon>Streptophyta</taxon>
        <taxon>Embryophyta</taxon>
        <taxon>Tracheophyta</taxon>
        <taxon>Spermatophyta</taxon>
        <taxon>Magnoliopsida</taxon>
        <taxon>Liliopsida</taxon>
        <taxon>Poales</taxon>
        <taxon>Poaceae</taxon>
        <taxon>BOP clade</taxon>
        <taxon>Oryzoideae</taxon>
        <taxon>Oryzeae</taxon>
        <taxon>Oryzinae</taxon>
        <taxon>Oryza</taxon>
    </lineage>
</organism>
<dbReference type="HOGENOM" id="CLU_881045_0_0_1"/>
<dbReference type="PANTHER" id="PTHR27006:SF614">
    <property type="entry name" value="PROTEIN KINASE DOMAIN-CONTAINING PROTEIN"/>
    <property type="match status" value="1"/>
</dbReference>
<dbReference type="eggNOG" id="KOG1187">
    <property type="taxonomic scope" value="Eukaryota"/>
</dbReference>
<reference evidence="2 3" key="2">
    <citation type="submission" date="2018-04" db="EMBL/GenBank/DDBJ databases">
        <title>OglaRS2 (Oryza glaberrima Reference Sequence Version 2).</title>
        <authorList>
            <person name="Zhang J."/>
            <person name="Kudrna D."/>
            <person name="Lee S."/>
            <person name="Talag J."/>
            <person name="Rajasekar S."/>
            <person name="Wing R.A."/>
        </authorList>
    </citation>
    <scope>NUCLEOTIDE SEQUENCE [LARGE SCALE GENOMIC DNA]</scope>
    <source>
        <strain evidence="2 3">cv. IRGC 96717</strain>
    </source>
</reference>
<dbReference type="Gramene" id="ORGLA11G0178600.1">
    <property type="protein sequence ID" value="ORGLA11G0178600.1"/>
    <property type="gene ID" value="ORGLA11G0178600"/>
</dbReference>
<evidence type="ECO:0000259" key="1">
    <source>
        <dbReference type="PROSITE" id="PS50011"/>
    </source>
</evidence>
<dbReference type="InterPro" id="IPR008271">
    <property type="entry name" value="Ser/Thr_kinase_AS"/>
</dbReference>
<dbReference type="InterPro" id="IPR045766">
    <property type="entry name" value="MCAfunc"/>
</dbReference>
<feature type="domain" description="Protein kinase" evidence="1">
    <location>
        <begin position="1"/>
        <end position="314"/>
    </location>
</feature>
<dbReference type="GO" id="GO:0007166">
    <property type="term" value="P:cell surface receptor signaling pathway"/>
    <property type="evidence" value="ECO:0007669"/>
    <property type="project" value="InterPro"/>
</dbReference>
<name>I1R1Z4_ORYGL</name>
<dbReference type="PROSITE" id="PS50011">
    <property type="entry name" value="PROTEIN_KINASE_DOM"/>
    <property type="match status" value="1"/>
</dbReference>
<protein>
    <recommendedName>
        <fullName evidence="1">Protein kinase domain-containing protein</fullName>
    </recommendedName>
</protein>
<dbReference type="InterPro" id="IPR036537">
    <property type="entry name" value="Adaptor_Cbl_N_dom_sf"/>
</dbReference>
<dbReference type="OMA" id="RPDMWDV"/>
<dbReference type="Gene3D" id="1.20.930.20">
    <property type="entry name" value="Adaptor protein Cbl, N-terminal domain"/>
    <property type="match status" value="1"/>
</dbReference>
<proteinExistence type="predicted"/>
<dbReference type="InterPro" id="IPR011009">
    <property type="entry name" value="Kinase-like_dom_sf"/>
</dbReference>
<dbReference type="PANTHER" id="PTHR27006">
    <property type="entry name" value="PROMASTIGOTE SURFACE ANTIGEN PROTEIN PSA"/>
    <property type="match status" value="1"/>
</dbReference>
<dbReference type="Proteomes" id="UP000007306">
    <property type="component" value="Chromosome 11"/>
</dbReference>
<dbReference type="STRING" id="4538.I1R1Z4"/>
<evidence type="ECO:0000313" key="2">
    <source>
        <dbReference type="EnsemblPlants" id="ORGLA11G0178600.1"/>
    </source>
</evidence>
<dbReference type="Gene3D" id="1.10.510.10">
    <property type="entry name" value="Transferase(Phosphotransferase) domain 1"/>
    <property type="match status" value="1"/>
</dbReference>
<dbReference type="CDD" id="cd21037">
    <property type="entry name" value="MLKL_NTD"/>
    <property type="match status" value="1"/>
</dbReference>
<dbReference type="PROSITE" id="PS00108">
    <property type="entry name" value="PROTEIN_KINASE_ST"/>
    <property type="match status" value="1"/>
</dbReference>
<dbReference type="Pfam" id="PF19584">
    <property type="entry name" value="MCAfunc"/>
    <property type="match status" value="1"/>
</dbReference>
<reference evidence="2" key="1">
    <citation type="submission" date="2015-06" db="UniProtKB">
        <authorList>
            <consortium name="EnsemblPlants"/>
        </authorList>
    </citation>
    <scope>IDENTIFICATION</scope>
</reference>
<dbReference type="GO" id="GO:0005524">
    <property type="term" value="F:ATP binding"/>
    <property type="evidence" value="ECO:0007669"/>
    <property type="project" value="InterPro"/>
</dbReference>
<keyword evidence="3" id="KW-1185">Reference proteome</keyword>
<dbReference type="Pfam" id="PF00069">
    <property type="entry name" value="Pkinase"/>
    <property type="match status" value="1"/>
</dbReference>
<dbReference type="InterPro" id="IPR059179">
    <property type="entry name" value="MLKL-like_MCAfunc"/>
</dbReference>
<evidence type="ECO:0000313" key="3">
    <source>
        <dbReference type="Proteomes" id="UP000007306"/>
    </source>
</evidence>
<sequence length="314" mass="35203">MVIEVCCCLGLAANVAQLAGLDVITLVKVIKSRVETVCQNKEDCELLAERADMILDLLRRVQASKVIEDPDMWKPTEGLKSTLCRAGALVKSCQEEWSYAYRFCKGGRIARELRKVLKDLKFYILHLIGMITIINHDQNTRYYYIPETDVVKPQLKGIADGAVYLHKQCEPRIIHGDLKPGNILLDAALKPKICDFGTSKALRPGQDMDCTGIVVGSRGYMAPEYKQGGCVSLKTDVYSFGATLLEIIRGSRIPPSTLELSDESRDFGPLNKWAWELWRGGNLMEFIDPSLRGETHSAAEIQRWVQIALLCVQR</sequence>
<dbReference type="InterPro" id="IPR000719">
    <property type="entry name" value="Prot_kinase_dom"/>
</dbReference>
<dbReference type="EnsemblPlants" id="ORGLA11G0178600.1">
    <property type="protein sequence ID" value="ORGLA11G0178600.1"/>
    <property type="gene ID" value="ORGLA11G0178600"/>
</dbReference>
<dbReference type="SMART" id="SM00220">
    <property type="entry name" value="S_TKc"/>
    <property type="match status" value="1"/>
</dbReference>
<dbReference type="GO" id="GO:0004672">
    <property type="term" value="F:protein kinase activity"/>
    <property type="evidence" value="ECO:0007669"/>
    <property type="project" value="InterPro"/>
</dbReference>
<dbReference type="AlphaFoldDB" id="I1R1Z4"/>
<accession>I1R1Z4</accession>
<dbReference type="SUPFAM" id="SSF56112">
    <property type="entry name" value="Protein kinase-like (PK-like)"/>
    <property type="match status" value="1"/>
</dbReference>